<feature type="transmembrane region" description="Helical" evidence="1">
    <location>
        <begin position="64"/>
        <end position="83"/>
    </location>
</feature>
<reference evidence="2 3" key="1">
    <citation type="submission" date="2021-02" db="EMBL/GenBank/DDBJ databases">
        <title>Streptomyces spirodelae sp. nov., isolated from duckweed.</title>
        <authorList>
            <person name="Saimee Y."/>
            <person name="Duangmal K."/>
        </authorList>
    </citation>
    <scope>NUCLEOTIDE SEQUENCE [LARGE SCALE GENOMIC DNA]</scope>
    <source>
        <strain evidence="2 3">DW4-2</strain>
    </source>
</reference>
<sequence length="166" mass="17257">MMRRTWAGIVAGAVGTTALNTVTYLDMAVRGRGASSTPEDVVHRLSARTHVPVPGGAEARENRASAAGALLGILTGVGVGALYGASRALPWRPALPLAGLATGLAAMAGSDLPVALLKVSQPRTWRPADWLADLVPHLVYGAVTAAAYEMLRREPMAYRQPKGAPP</sequence>
<proteinExistence type="predicted"/>
<keyword evidence="3" id="KW-1185">Reference proteome</keyword>
<name>A0ABS3WM55_9ACTN</name>
<gene>
    <name evidence="2" type="ORF">JW592_01695</name>
</gene>
<protein>
    <recommendedName>
        <fullName evidence="4">DUF1440 domain-containing protein</fullName>
    </recommendedName>
</protein>
<evidence type="ECO:0000313" key="2">
    <source>
        <dbReference type="EMBL" id="MBO8184201.1"/>
    </source>
</evidence>
<comment type="caution">
    <text evidence="2">The sequence shown here is derived from an EMBL/GenBank/DDBJ whole genome shotgun (WGS) entry which is preliminary data.</text>
</comment>
<keyword evidence="1" id="KW-0812">Transmembrane</keyword>
<organism evidence="2 3">
    <name type="scientific">Streptomyces spirodelae</name>
    <dbReference type="NCBI Taxonomy" id="2812904"/>
    <lineage>
        <taxon>Bacteria</taxon>
        <taxon>Bacillati</taxon>
        <taxon>Actinomycetota</taxon>
        <taxon>Actinomycetes</taxon>
        <taxon>Kitasatosporales</taxon>
        <taxon>Streptomycetaceae</taxon>
        <taxon>Streptomyces</taxon>
    </lineage>
</organism>
<evidence type="ECO:0000256" key="1">
    <source>
        <dbReference type="SAM" id="Phobius"/>
    </source>
</evidence>
<evidence type="ECO:0008006" key="4">
    <source>
        <dbReference type="Google" id="ProtNLM"/>
    </source>
</evidence>
<keyword evidence="1" id="KW-1133">Transmembrane helix</keyword>
<dbReference type="EMBL" id="JAFFZN010000001">
    <property type="protein sequence ID" value="MBO8184201.1"/>
    <property type="molecule type" value="Genomic_DNA"/>
</dbReference>
<dbReference type="RefSeq" id="WP_209262998.1">
    <property type="nucleotide sequence ID" value="NZ_JAFFZN010000001.1"/>
</dbReference>
<feature type="transmembrane region" description="Helical" evidence="1">
    <location>
        <begin position="134"/>
        <end position="151"/>
    </location>
</feature>
<dbReference type="Proteomes" id="UP001518976">
    <property type="component" value="Unassembled WGS sequence"/>
</dbReference>
<accession>A0ABS3WM55</accession>
<keyword evidence="1" id="KW-0472">Membrane</keyword>
<evidence type="ECO:0000313" key="3">
    <source>
        <dbReference type="Proteomes" id="UP001518976"/>
    </source>
</evidence>
<feature type="transmembrane region" description="Helical" evidence="1">
    <location>
        <begin position="95"/>
        <end position="114"/>
    </location>
</feature>